<dbReference type="Pfam" id="PF05065">
    <property type="entry name" value="Phage_capsid"/>
    <property type="match status" value="1"/>
</dbReference>
<dbReference type="EMBL" id="WAAQ01000002">
    <property type="protein sequence ID" value="KAB1883964.1"/>
    <property type="molecule type" value="Genomic_DNA"/>
</dbReference>
<dbReference type="NCBIfam" id="TIGR01554">
    <property type="entry name" value="major_cap_HK97"/>
    <property type="match status" value="1"/>
</dbReference>
<evidence type="ECO:0000313" key="4">
    <source>
        <dbReference type="Proteomes" id="UP000436027"/>
    </source>
</evidence>
<comment type="subcellular location">
    <subcellularLocation>
        <location evidence="1">Virion</location>
    </subcellularLocation>
</comment>
<dbReference type="RefSeq" id="WP_151487199.1">
    <property type="nucleotide sequence ID" value="NZ_BAAAIN010000001.1"/>
</dbReference>
<dbReference type="Proteomes" id="UP000436027">
    <property type="component" value="Unassembled WGS sequence"/>
</dbReference>
<dbReference type="InterPro" id="IPR024455">
    <property type="entry name" value="Phage_capsid"/>
</dbReference>
<name>A0AAD3ZYA8_MICMQ</name>
<sequence length="391" mass="41309">MNRAQLIAAMKAITDRAQAANRDFTAAEQAELKAHMDAVKAIDGSKAIADGVAAFLGDAEAGTLDADAAPAPSAAGVSRGKAIVAQKSRPVGDWSAAFAKQHPGVAEGKAFTLPSSATFTVPAPTPIVAAAAPVGHVLDALTVIELDRGNGANYLRQAQRENAAKPVAPKALKPLKNVEMERVDAPARTIAVVLDGIPRQDIADYPDLTTFLDYELKADVLNELDHQILLGDGTGENFEGIFYTDGVLVQDYAVDPSATIRRAMARVEAKGYANTALLIGPEDFAGVELERDGAGGQYRGNVAPARGRNVWGVPTIAIPTMPAGLAVVGDLRQAILWMREQMEVRATDVAGEDFRRNQYMFRAELRAAFGIPVPPALSLIKLNNTVTLPGA</sequence>
<dbReference type="SUPFAM" id="SSF56563">
    <property type="entry name" value="Major capsid protein gp5"/>
    <property type="match status" value="1"/>
</dbReference>
<accession>A0AAD3ZYA8</accession>
<proteinExistence type="predicted"/>
<protein>
    <submittedName>
        <fullName evidence="3">Phage major capsid protein</fullName>
    </submittedName>
</protein>
<reference evidence="3 4" key="1">
    <citation type="submission" date="2019-09" db="EMBL/GenBank/DDBJ databases">
        <title>Whole genome sequencing of Microbacterium maritypicum.</title>
        <authorList>
            <person name="Lenchi N."/>
        </authorList>
    </citation>
    <scope>NUCLEOTIDE SEQUENCE [LARGE SCALE GENOMIC DNA]</scope>
    <source>
        <strain evidence="3 4">DSM 12512</strain>
    </source>
</reference>
<dbReference type="Gene3D" id="3.30.2320.10">
    <property type="entry name" value="hypothetical protein PF0899 domain"/>
    <property type="match status" value="1"/>
</dbReference>
<dbReference type="InterPro" id="IPR054612">
    <property type="entry name" value="Phage_capsid-like_C"/>
</dbReference>
<evidence type="ECO:0000259" key="2">
    <source>
        <dbReference type="Pfam" id="PF05065"/>
    </source>
</evidence>
<evidence type="ECO:0000313" key="3">
    <source>
        <dbReference type="EMBL" id="KAB1883964.1"/>
    </source>
</evidence>
<feature type="domain" description="Phage capsid-like C-terminal" evidence="2">
    <location>
        <begin position="120"/>
        <end position="381"/>
    </location>
</feature>
<evidence type="ECO:0000256" key="1">
    <source>
        <dbReference type="ARBA" id="ARBA00004328"/>
    </source>
</evidence>
<gene>
    <name evidence="3" type="ORF">F6W70_15440</name>
</gene>
<dbReference type="AlphaFoldDB" id="A0AAD3ZYA8"/>
<dbReference type="Gene3D" id="3.30.2400.10">
    <property type="entry name" value="Major capsid protein gp5"/>
    <property type="match status" value="1"/>
</dbReference>
<organism evidence="3 4">
    <name type="scientific">Microbacterium maritypicum</name>
    <name type="common">Microbacterium liquefaciens</name>
    <dbReference type="NCBI Taxonomy" id="33918"/>
    <lineage>
        <taxon>Bacteria</taxon>
        <taxon>Bacillati</taxon>
        <taxon>Actinomycetota</taxon>
        <taxon>Actinomycetes</taxon>
        <taxon>Micrococcales</taxon>
        <taxon>Microbacteriaceae</taxon>
        <taxon>Microbacterium</taxon>
    </lineage>
</organism>
<comment type="caution">
    <text evidence="3">The sequence shown here is derived from an EMBL/GenBank/DDBJ whole genome shotgun (WGS) entry which is preliminary data.</text>
</comment>